<dbReference type="InterPro" id="IPR019775">
    <property type="entry name" value="WD40_repeat_CS"/>
</dbReference>
<feature type="compositionally biased region" description="Polar residues" evidence="4">
    <location>
        <begin position="12"/>
        <end position="23"/>
    </location>
</feature>
<dbReference type="AlphaFoldDB" id="A0A1V4JKH5"/>
<evidence type="ECO:0000256" key="2">
    <source>
        <dbReference type="ARBA" id="ARBA00022737"/>
    </source>
</evidence>
<dbReference type="PROSITE" id="PS00678">
    <property type="entry name" value="WD_REPEATS_1"/>
    <property type="match status" value="1"/>
</dbReference>
<sequence>MAEPQQEHHSSDSTVKQSASCSNIKKGMSGKDCDKKNCSTLEVPDFKNALKQFQILVEKTVAQKTKERLGLHIEDDDEMIDYDKFYTTTQTLFGPEVKDHNVKAFFRKINNNLDARTEWCEVFGYFIGESDGTSSQTKDENMIFLLSEKQQIPHAVLKRQDVITSIVKVPHLNFTVTSSQKGMLTIFDNQMSVLATIIVEDTDWIAGCDFLHQLKFVVAVTTERTIIVWDYKSKGRQNNGFIIKPMENGLLCVCTVTKSDGLAKDTILMGDDKGYVYLLNVTADQFGLKRCKGKKESQLQALDSKTFNIVKRKLHDDWVMKVKYISELNCFGSCSADSIHSFILDDIKRLKDNLPVKEFSVPKGVNAFTYCAKAKVLVTGGHDKLLRLWHPVVNSKPSGKLSGHQHSVVELVTNEKDQQVISLSSTKIFRVWDLQTLSLLQVFHDDQGSPGEMEASAMVFDNDNGTLITGSTVIDIYPLTQVIHDRRQLPQTHEKKINVLIYNMALHQILTICSESILKVWDLETGYQIYQIEDAHGLNIEVTCAAFERKGVYLATGACDGTVKIWEFESGQEVKALPLAQHCKEKHCLLKIVYLKAKRSQHALLVLEKSGKMKIIQGSSVQTYLYVTWMLPEAMLFPRRNPVVSLSLKTDTLQTHFFPDIELPSDTSSLRNDTEHFVPSVEKKCFDVLKEGGYSLIATGSENGAIILWDFESASVRCMFKMNEDRQDSVPQASGVNAILFLVHSAFFPRRSSSLLSLSATGRRGISIVSEHRGSSLSQRRENAKRDEIATEITTEMNALLSEAVEEHSPILASAHDNGSICLWSIQGKLVNEILPFSKYPSVPLTALCTDISTKMLLAGSKEGHIMCWSIESFLEDPQNPKNQIKEELCWRAHPTEVVDLFHEEEKNVVVTASVDGSVRLWHAMNGYYIGYFGQPRTFDFSDISRLILPSDVNSFPIIIKEESKHMEKNKKFEYPLVLDRNKWKSLTRSPSVVEKPKLVDVIQDMKFFKALASPKIHRQPLEIFESGSKEPGAVFGSLPVYELGKQAEEYTPQSLKRNKTEMTVPLDRQ</sequence>
<gene>
    <name evidence="5" type="primary">WDR64</name>
    <name evidence="5" type="ORF">AV530_005215</name>
</gene>
<dbReference type="InterPro" id="IPR001680">
    <property type="entry name" value="WD40_rpt"/>
</dbReference>
<evidence type="ECO:0000313" key="5">
    <source>
        <dbReference type="EMBL" id="OPJ72683.1"/>
    </source>
</evidence>
<dbReference type="PANTHER" id="PTHR44324">
    <property type="entry name" value="WD40 REPEAT DOMAIN 95"/>
    <property type="match status" value="1"/>
</dbReference>
<feature type="compositionally biased region" description="Basic and acidic residues" evidence="4">
    <location>
        <begin position="1"/>
        <end position="11"/>
    </location>
</feature>
<proteinExistence type="predicted"/>
<dbReference type="Proteomes" id="UP000190648">
    <property type="component" value="Unassembled WGS sequence"/>
</dbReference>
<evidence type="ECO:0000256" key="3">
    <source>
        <dbReference type="PROSITE-ProRule" id="PRU00221"/>
    </source>
</evidence>
<dbReference type="PROSITE" id="PS50082">
    <property type="entry name" value="WD_REPEATS_2"/>
    <property type="match status" value="3"/>
</dbReference>
<comment type="caution">
    <text evidence="5">The sequence shown here is derived from an EMBL/GenBank/DDBJ whole genome shotgun (WGS) entry which is preliminary data.</text>
</comment>
<accession>A0A1V4JKH5</accession>
<dbReference type="EMBL" id="LSYS01006902">
    <property type="protein sequence ID" value="OPJ72683.1"/>
    <property type="molecule type" value="Genomic_DNA"/>
</dbReference>
<name>A0A1V4JKH5_PATFA</name>
<dbReference type="PANTHER" id="PTHR44324:SF2">
    <property type="entry name" value="WD REPEAT-CONTAINING PROTEIN 64"/>
    <property type="match status" value="1"/>
</dbReference>
<feature type="region of interest" description="Disordered" evidence="4">
    <location>
        <begin position="1"/>
        <end position="33"/>
    </location>
</feature>
<evidence type="ECO:0000313" key="6">
    <source>
        <dbReference type="Proteomes" id="UP000190648"/>
    </source>
</evidence>
<dbReference type="SMART" id="SM00320">
    <property type="entry name" value="WD40"/>
    <property type="match status" value="10"/>
</dbReference>
<feature type="repeat" description="WD" evidence="3">
    <location>
        <begin position="891"/>
        <end position="922"/>
    </location>
</feature>
<dbReference type="Gene3D" id="2.130.10.10">
    <property type="entry name" value="YVTN repeat-like/Quinoprotein amine dehydrogenase"/>
    <property type="match status" value="3"/>
</dbReference>
<reference evidence="5 6" key="1">
    <citation type="submission" date="2016-02" db="EMBL/GenBank/DDBJ databases">
        <title>Band-tailed pigeon sequencing and assembly.</title>
        <authorList>
            <person name="Soares A.E."/>
            <person name="Novak B.J."/>
            <person name="Rice E.S."/>
            <person name="O'Connell B."/>
            <person name="Chang D."/>
            <person name="Weber S."/>
            <person name="Shapiro B."/>
        </authorList>
    </citation>
    <scope>NUCLEOTIDE SEQUENCE [LARGE SCALE GENOMIC DNA]</scope>
    <source>
        <strain evidence="5">BTP2013</strain>
        <tissue evidence="5">Blood</tissue>
    </source>
</reference>
<keyword evidence="6" id="KW-1185">Reference proteome</keyword>
<dbReference type="InterPro" id="IPR051242">
    <property type="entry name" value="WD-EF-hand_domain"/>
</dbReference>
<keyword evidence="1 3" id="KW-0853">WD repeat</keyword>
<feature type="repeat" description="WD" evidence="3">
    <location>
        <begin position="535"/>
        <end position="576"/>
    </location>
</feature>
<feature type="repeat" description="WD" evidence="3">
    <location>
        <begin position="401"/>
        <end position="442"/>
    </location>
</feature>
<evidence type="ECO:0000256" key="4">
    <source>
        <dbReference type="SAM" id="MobiDB-lite"/>
    </source>
</evidence>
<evidence type="ECO:0000256" key="1">
    <source>
        <dbReference type="ARBA" id="ARBA00022574"/>
    </source>
</evidence>
<dbReference type="OrthoDB" id="5980302at2759"/>
<dbReference type="PROSITE" id="PS50294">
    <property type="entry name" value="WD_REPEATS_REGION"/>
    <property type="match status" value="2"/>
</dbReference>
<dbReference type="InterPro" id="IPR036322">
    <property type="entry name" value="WD40_repeat_dom_sf"/>
</dbReference>
<dbReference type="InterPro" id="IPR015943">
    <property type="entry name" value="WD40/YVTN_repeat-like_dom_sf"/>
</dbReference>
<organism evidence="5 6">
    <name type="scientific">Patagioenas fasciata monilis</name>
    <dbReference type="NCBI Taxonomy" id="372326"/>
    <lineage>
        <taxon>Eukaryota</taxon>
        <taxon>Metazoa</taxon>
        <taxon>Chordata</taxon>
        <taxon>Craniata</taxon>
        <taxon>Vertebrata</taxon>
        <taxon>Euteleostomi</taxon>
        <taxon>Archelosauria</taxon>
        <taxon>Archosauria</taxon>
        <taxon>Dinosauria</taxon>
        <taxon>Saurischia</taxon>
        <taxon>Theropoda</taxon>
        <taxon>Coelurosauria</taxon>
        <taxon>Aves</taxon>
        <taxon>Neognathae</taxon>
        <taxon>Neoaves</taxon>
        <taxon>Columbimorphae</taxon>
        <taxon>Columbiformes</taxon>
        <taxon>Columbidae</taxon>
        <taxon>Patagioenas</taxon>
    </lineage>
</organism>
<dbReference type="STRING" id="372326.A0A1V4JKH5"/>
<keyword evidence="2" id="KW-0677">Repeat</keyword>
<protein>
    <submittedName>
        <fullName evidence="5">WD repeat-containing protein 64 isoform A</fullName>
    </submittedName>
</protein>
<dbReference type="Pfam" id="PF00400">
    <property type="entry name" value="WD40"/>
    <property type="match status" value="3"/>
</dbReference>
<dbReference type="SUPFAM" id="SSF50978">
    <property type="entry name" value="WD40 repeat-like"/>
    <property type="match status" value="2"/>
</dbReference>